<feature type="compositionally biased region" description="Low complexity" evidence="2">
    <location>
        <begin position="672"/>
        <end position="688"/>
    </location>
</feature>
<proteinExistence type="predicted"/>
<name>A0A8H6YL20_9AGAR</name>
<feature type="compositionally biased region" description="Low complexity" evidence="2">
    <location>
        <begin position="501"/>
        <end position="520"/>
    </location>
</feature>
<dbReference type="SUPFAM" id="SSF57997">
    <property type="entry name" value="Tropomyosin"/>
    <property type="match status" value="1"/>
</dbReference>
<gene>
    <name evidence="3" type="ORF">MVEN_00750400</name>
</gene>
<organism evidence="3 4">
    <name type="scientific">Mycena venus</name>
    <dbReference type="NCBI Taxonomy" id="2733690"/>
    <lineage>
        <taxon>Eukaryota</taxon>
        <taxon>Fungi</taxon>
        <taxon>Dikarya</taxon>
        <taxon>Basidiomycota</taxon>
        <taxon>Agaricomycotina</taxon>
        <taxon>Agaricomycetes</taxon>
        <taxon>Agaricomycetidae</taxon>
        <taxon>Agaricales</taxon>
        <taxon>Marasmiineae</taxon>
        <taxon>Mycenaceae</taxon>
        <taxon>Mycena</taxon>
    </lineage>
</organism>
<feature type="coiled-coil region" evidence="1">
    <location>
        <begin position="300"/>
        <end position="355"/>
    </location>
</feature>
<dbReference type="PANTHER" id="PTHR45615">
    <property type="entry name" value="MYOSIN HEAVY CHAIN, NON-MUSCLE"/>
    <property type="match status" value="1"/>
</dbReference>
<feature type="region of interest" description="Disordered" evidence="2">
    <location>
        <begin position="576"/>
        <end position="806"/>
    </location>
</feature>
<feature type="region of interest" description="Disordered" evidence="2">
    <location>
        <begin position="501"/>
        <end position="527"/>
    </location>
</feature>
<dbReference type="AlphaFoldDB" id="A0A8H6YL20"/>
<feature type="compositionally biased region" description="Low complexity" evidence="2">
    <location>
        <begin position="736"/>
        <end position="761"/>
    </location>
</feature>
<feature type="coiled-coil region" evidence="1">
    <location>
        <begin position="198"/>
        <end position="267"/>
    </location>
</feature>
<evidence type="ECO:0000256" key="1">
    <source>
        <dbReference type="SAM" id="Coils"/>
    </source>
</evidence>
<reference evidence="3" key="1">
    <citation type="submission" date="2020-05" db="EMBL/GenBank/DDBJ databases">
        <title>Mycena genomes resolve the evolution of fungal bioluminescence.</title>
        <authorList>
            <person name="Tsai I.J."/>
        </authorList>
    </citation>
    <scope>NUCLEOTIDE SEQUENCE</scope>
    <source>
        <strain evidence="3">CCC161011</strain>
    </source>
</reference>
<feature type="compositionally biased region" description="Pro residues" evidence="2">
    <location>
        <begin position="454"/>
        <end position="465"/>
    </location>
</feature>
<evidence type="ECO:0000313" key="4">
    <source>
        <dbReference type="Proteomes" id="UP000620124"/>
    </source>
</evidence>
<protein>
    <submittedName>
        <fullName evidence="3">Uncharacterized protein</fullName>
    </submittedName>
</protein>
<evidence type="ECO:0000256" key="2">
    <source>
        <dbReference type="SAM" id="MobiDB-lite"/>
    </source>
</evidence>
<dbReference type="Proteomes" id="UP000620124">
    <property type="component" value="Unassembled WGS sequence"/>
</dbReference>
<dbReference type="OrthoDB" id="3023332at2759"/>
<feature type="compositionally biased region" description="Low complexity" evidence="2">
    <location>
        <begin position="578"/>
        <end position="587"/>
    </location>
</feature>
<evidence type="ECO:0000313" key="3">
    <source>
        <dbReference type="EMBL" id="KAF7360216.1"/>
    </source>
</evidence>
<feature type="compositionally biased region" description="Polar residues" evidence="2">
    <location>
        <begin position="414"/>
        <end position="426"/>
    </location>
</feature>
<accession>A0A8H6YL20</accession>
<dbReference type="EMBL" id="JACAZI010000005">
    <property type="protein sequence ID" value="KAF7360216.1"/>
    <property type="molecule type" value="Genomic_DNA"/>
</dbReference>
<keyword evidence="1" id="KW-0175">Coiled coil</keyword>
<dbReference type="PANTHER" id="PTHR45615:SF80">
    <property type="entry name" value="GRIP DOMAIN-CONTAINING PROTEIN"/>
    <property type="match status" value="1"/>
</dbReference>
<feature type="compositionally biased region" description="Pro residues" evidence="2">
    <location>
        <begin position="588"/>
        <end position="597"/>
    </location>
</feature>
<feature type="compositionally biased region" description="Basic and acidic residues" evidence="2">
    <location>
        <begin position="398"/>
        <end position="413"/>
    </location>
</feature>
<keyword evidence="4" id="KW-1185">Reference proteome</keyword>
<feature type="region of interest" description="Disordered" evidence="2">
    <location>
        <begin position="398"/>
        <end position="480"/>
    </location>
</feature>
<sequence>MAEPSSSSVERPTTRSGAIYTNAGLLYELIESEVAHAIKPYQDALDSLQLQLHARNNGGIDLDTVSLLTQNAERAEAELNALKVALEESGIGVVVPDAAEGRPHIPRKSRLSPPATIVQVLVERDDLMKKLKQREAAAEAETARRDAEQKKLEEAITGENNKVVALTNALGILRGQAQSLATRVASAHVQSYEWKGKFETMEKERDALKVLLDTAEGNLDSARSNSAMWMSKSTEVEAAKDDSEGKLRTVQAEADEWKTKCLKVEAELKTVTDKTAMAQSDLDMWKTKCFAAEADFKTARDENDEKLKAIQVEVDEWKAKCLVVEADLKAAEDENNKLAGRNSTLEEALKAAKKDFTDWTAKGAAWDTERKRHKSQTARNAALISQLQSKVPELEAQLKDAEAERDSLKEKLQTDNAQSLAKNDASTAEVDEMKKKAATATANAKIPSGMFIKPRPPSLRPPLPPAQMAMSPVTSPQTPASIAAASPFGFAPSRRALSTPSASAAPIASTSSAAAPDSPLRTSLSDKLQPAQAVLTPWSYTESTQSQSQAQPLTQTQTLALGPVVGLNGRTSVRKNISAAAAGSSSPAPSPPIPSGPRPSTSGSKAKTGKTPTSQPRAPPPLAGSSGGGSLLGEDVLGTAPSLSRGKARMAPKEDGTTSPTPATTGKRPALASQSNSSNSTSSASTSTPKPDSQISFKRSAPSPLVSDRTKVPRTVADTPSERRKATTLPEMTTTSSSGSGKSPRKAAAAALDASSGPPSGFTRPPTIIPNPGRPKSVLAASQTPAEDFPAPVPRTRASARQPKPS</sequence>
<comment type="caution">
    <text evidence="3">The sequence shown here is derived from an EMBL/GenBank/DDBJ whole genome shotgun (WGS) entry which is preliminary data.</text>
</comment>